<protein>
    <submittedName>
        <fullName evidence="2">Uncharacterized protein</fullName>
    </submittedName>
</protein>
<reference evidence="2 3" key="1">
    <citation type="journal article" date="2021" name="Hortic Res">
        <title>The domestication of Cucurbita argyrosperma as revealed by the genome of its wild relative.</title>
        <authorList>
            <person name="Barrera-Redondo J."/>
            <person name="Sanchez-de la Vega G."/>
            <person name="Aguirre-Liguori J.A."/>
            <person name="Castellanos-Morales G."/>
            <person name="Gutierrez-Guerrero Y.T."/>
            <person name="Aguirre-Dugua X."/>
            <person name="Aguirre-Planter E."/>
            <person name="Tenaillon M.I."/>
            <person name="Lira-Saade R."/>
            <person name="Eguiarte L.E."/>
        </authorList>
    </citation>
    <scope>NUCLEOTIDE SEQUENCE [LARGE SCALE GENOMIC DNA]</scope>
    <source>
        <strain evidence="2">JBR-2021</strain>
    </source>
</reference>
<comment type="caution">
    <text evidence="2">The sequence shown here is derived from an EMBL/GenBank/DDBJ whole genome shotgun (WGS) entry which is preliminary data.</text>
</comment>
<dbReference type="Proteomes" id="UP000685013">
    <property type="component" value="Chromosome 11"/>
</dbReference>
<sequence length="102" mass="11285">MVEKDSKQFRKGRGSQRRVGSGRRAGTNTYHAVRSESRLGRATVGSSTRVMRLLGRAAYWAKGRARGPDTCWIDPRLRWLGCNIRGPTGVGSGLLTSRLRPT</sequence>
<dbReference type="EMBL" id="JAGKQH010000011">
    <property type="protein sequence ID" value="KAG6588673.1"/>
    <property type="molecule type" value="Genomic_DNA"/>
</dbReference>
<evidence type="ECO:0000313" key="2">
    <source>
        <dbReference type="EMBL" id="KAG6588673.1"/>
    </source>
</evidence>
<feature type="compositionally biased region" description="Low complexity" evidence="1">
    <location>
        <begin position="17"/>
        <end position="26"/>
    </location>
</feature>
<keyword evidence="3" id="KW-1185">Reference proteome</keyword>
<dbReference type="AlphaFoldDB" id="A0AAV6MYL7"/>
<gene>
    <name evidence="2" type="ORF">SDJN03_17238</name>
</gene>
<evidence type="ECO:0000256" key="1">
    <source>
        <dbReference type="SAM" id="MobiDB-lite"/>
    </source>
</evidence>
<accession>A0AAV6MYL7</accession>
<organism evidence="2 3">
    <name type="scientific">Cucurbita argyrosperma subsp. sororia</name>
    <dbReference type="NCBI Taxonomy" id="37648"/>
    <lineage>
        <taxon>Eukaryota</taxon>
        <taxon>Viridiplantae</taxon>
        <taxon>Streptophyta</taxon>
        <taxon>Embryophyta</taxon>
        <taxon>Tracheophyta</taxon>
        <taxon>Spermatophyta</taxon>
        <taxon>Magnoliopsida</taxon>
        <taxon>eudicotyledons</taxon>
        <taxon>Gunneridae</taxon>
        <taxon>Pentapetalae</taxon>
        <taxon>rosids</taxon>
        <taxon>fabids</taxon>
        <taxon>Cucurbitales</taxon>
        <taxon>Cucurbitaceae</taxon>
        <taxon>Cucurbiteae</taxon>
        <taxon>Cucurbita</taxon>
    </lineage>
</organism>
<feature type="region of interest" description="Disordered" evidence="1">
    <location>
        <begin position="1"/>
        <end position="38"/>
    </location>
</feature>
<evidence type="ECO:0000313" key="3">
    <source>
        <dbReference type="Proteomes" id="UP000685013"/>
    </source>
</evidence>
<feature type="non-terminal residue" evidence="2">
    <location>
        <position position="1"/>
    </location>
</feature>
<name>A0AAV6MYL7_9ROSI</name>
<proteinExistence type="predicted"/>